<sequence>MDDSIRHIEKPDLDEMERSEEIEKNTAPFTPQDEKKLVRKLDFWIIPLMMVTYFLQSYDKGIMSAATQFGFETDLNLEYVVGYEADGTAETNSSRYSNASMIFYVGYLIGTYPMMYLAQHFPVSRVIAVAVFIWGIILMSTAGCKNYAGIMVVRLFLGMFESAVAPTFTVLITFWWTREEQALRTGLWYCCVGLATTIGPFLNYALGQINGPLRTWEPMFLVLGGVTTAWAVVLFFLLPDGPYTTKGLNEFERQIAISRLERNQAGTITREFDRAQFFETFRDFKTYSCFLIILLTGVPSGAIGTFGTIVINGFGYDHFDSLALTSPIGALTALSILIVGYVTRKFSGTRYLCIIVCALISIAGTLICWFGPRDNKALLFAGIFLIAVQVASGGIAVSLAASNIAGHTKKATTSASTFVGYCIGNIIGPLIFGASPGPIYRSGFIGSFVCLCGVVVTGAITWIYLRWENARRDKRCRPASEYQHQHSIDENLTDLQNEEFRYVL</sequence>
<reference evidence="9" key="1">
    <citation type="journal article" date="2023" name="IMA Fungus">
        <title>Comparative genomic study of the Penicillium genus elucidates a diverse pangenome and 15 lateral gene transfer events.</title>
        <authorList>
            <person name="Petersen C."/>
            <person name="Sorensen T."/>
            <person name="Nielsen M.R."/>
            <person name="Sondergaard T.E."/>
            <person name="Sorensen J.L."/>
            <person name="Fitzpatrick D.A."/>
            <person name="Frisvad J.C."/>
            <person name="Nielsen K.L."/>
        </authorList>
    </citation>
    <scope>NUCLEOTIDE SEQUENCE</scope>
    <source>
        <strain evidence="9">IBT 17514</strain>
    </source>
</reference>
<feature type="transmembrane region" description="Helical" evidence="7">
    <location>
        <begin position="322"/>
        <end position="342"/>
    </location>
</feature>
<evidence type="ECO:0000313" key="9">
    <source>
        <dbReference type="EMBL" id="KAJ5708970.1"/>
    </source>
</evidence>
<feature type="transmembrane region" description="Helical" evidence="7">
    <location>
        <begin position="218"/>
        <end position="238"/>
    </location>
</feature>
<dbReference type="Gene3D" id="1.20.1250.20">
    <property type="entry name" value="MFS general substrate transporter like domains"/>
    <property type="match status" value="2"/>
</dbReference>
<dbReference type="Proteomes" id="UP001215712">
    <property type="component" value="Unassembled WGS sequence"/>
</dbReference>
<organism evidence="9 10">
    <name type="scientific">Penicillium malachiteum</name>
    <dbReference type="NCBI Taxonomy" id="1324776"/>
    <lineage>
        <taxon>Eukaryota</taxon>
        <taxon>Fungi</taxon>
        <taxon>Dikarya</taxon>
        <taxon>Ascomycota</taxon>
        <taxon>Pezizomycotina</taxon>
        <taxon>Eurotiomycetes</taxon>
        <taxon>Eurotiomycetidae</taxon>
        <taxon>Eurotiales</taxon>
        <taxon>Aspergillaceae</taxon>
        <taxon>Penicillium</taxon>
    </lineage>
</organism>
<gene>
    <name evidence="9" type="ORF">N7493_010304</name>
</gene>
<evidence type="ECO:0000313" key="10">
    <source>
        <dbReference type="Proteomes" id="UP001215712"/>
    </source>
</evidence>
<accession>A0AAD6HCU1</accession>
<proteinExistence type="predicted"/>
<dbReference type="EMBL" id="JAQJAN010000019">
    <property type="protein sequence ID" value="KAJ5708970.1"/>
    <property type="molecule type" value="Genomic_DNA"/>
</dbReference>
<dbReference type="SUPFAM" id="SSF103473">
    <property type="entry name" value="MFS general substrate transporter"/>
    <property type="match status" value="1"/>
</dbReference>
<comment type="caution">
    <text evidence="9">The sequence shown here is derived from an EMBL/GenBank/DDBJ whole genome shotgun (WGS) entry which is preliminary data.</text>
</comment>
<feature type="domain" description="Major facilitator superfamily (MFS) profile" evidence="8">
    <location>
        <begin position="45"/>
        <end position="470"/>
    </location>
</feature>
<dbReference type="Pfam" id="PF07690">
    <property type="entry name" value="MFS_1"/>
    <property type="match status" value="1"/>
</dbReference>
<feature type="transmembrane region" description="Helical" evidence="7">
    <location>
        <begin position="413"/>
        <end position="432"/>
    </location>
</feature>
<feature type="transmembrane region" description="Helical" evidence="7">
    <location>
        <begin position="290"/>
        <end position="316"/>
    </location>
</feature>
<evidence type="ECO:0000256" key="4">
    <source>
        <dbReference type="ARBA" id="ARBA00022989"/>
    </source>
</evidence>
<keyword evidence="4 7" id="KW-1133">Transmembrane helix</keyword>
<name>A0AAD6HCU1_9EURO</name>
<dbReference type="InterPro" id="IPR020846">
    <property type="entry name" value="MFS_dom"/>
</dbReference>
<feature type="transmembrane region" description="Helical" evidence="7">
    <location>
        <begin position="125"/>
        <end position="143"/>
    </location>
</feature>
<keyword evidence="10" id="KW-1185">Reference proteome</keyword>
<evidence type="ECO:0000256" key="7">
    <source>
        <dbReference type="SAM" id="Phobius"/>
    </source>
</evidence>
<feature type="transmembrane region" description="Helical" evidence="7">
    <location>
        <begin position="187"/>
        <end position="206"/>
    </location>
</feature>
<feature type="transmembrane region" description="Helical" evidence="7">
    <location>
        <begin position="155"/>
        <end position="175"/>
    </location>
</feature>
<reference evidence="9" key="2">
    <citation type="submission" date="2023-01" db="EMBL/GenBank/DDBJ databases">
        <authorList>
            <person name="Petersen C."/>
        </authorList>
    </citation>
    <scope>NUCLEOTIDE SEQUENCE</scope>
    <source>
        <strain evidence="9">IBT 17514</strain>
    </source>
</reference>
<keyword evidence="2" id="KW-0813">Transport</keyword>
<evidence type="ECO:0000256" key="5">
    <source>
        <dbReference type="ARBA" id="ARBA00023136"/>
    </source>
</evidence>
<dbReference type="GO" id="GO:0016020">
    <property type="term" value="C:membrane"/>
    <property type="evidence" value="ECO:0007669"/>
    <property type="project" value="UniProtKB-SubCell"/>
</dbReference>
<feature type="region of interest" description="Disordered" evidence="6">
    <location>
        <begin position="1"/>
        <end position="25"/>
    </location>
</feature>
<feature type="compositionally biased region" description="Basic and acidic residues" evidence="6">
    <location>
        <begin position="1"/>
        <end position="13"/>
    </location>
</feature>
<feature type="transmembrane region" description="Helical" evidence="7">
    <location>
        <begin position="444"/>
        <end position="465"/>
    </location>
</feature>
<dbReference type="GO" id="GO:0022857">
    <property type="term" value="F:transmembrane transporter activity"/>
    <property type="evidence" value="ECO:0007669"/>
    <property type="project" value="InterPro"/>
</dbReference>
<keyword evidence="3 7" id="KW-0812">Transmembrane</keyword>
<evidence type="ECO:0000256" key="2">
    <source>
        <dbReference type="ARBA" id="ARBA00022448"/>
    </source>
</evidence>
<dbReference type="PANTHER" id="PTHR43791">
    <property type="entry name" value="PERMEASE-RELATED"/>
    <property type="match status" value="1"/>
</dbReference>
<feature type="transmembrane region" description="Helical" evidence="7">
    <location>
        <begin position="351"/>
        <end position="372"/>
    </location>
</feature>
<dbReference type="AlphaFoldDB" id="A0AAD6HCU1"/>
<dbReference type="PANTHER" id="PTHR43791:SF35">
    <property type="entry name" value="MAJOR FACILITATOR SUPERFAMILY (MFS) PROFILE DOMAIN-CONTAINING PROTEIN"/>
    <property type="match status" value="1"/>
</dbReference>
<dbReference type="InterPro" id="IPR011701">
    <property type="entry name" value="MFS"/>
</dbReference>
<keyword evidence="5 7" id="KW-0472">Membrane</keyword>
<evidence type="ECO:0000256" key="3">
    <source>
        <dbReference type="ARBA" id="ARBA00022692"/>
    </source>
</evidence>
<evidence type="ECO:0000256" key="6">
    <source>
        <dbReference type="SAM" id="MobiDB-lite"/>
    </source>
</evidence>
<dbReference type="InterPro" id="IPR036259">
    <property type="entry name" value="MFS_trans_sf"/>
</dbReference>
<evidence type="ECO:0000259" key="8">
    <source>
        <dbReference type="PROSITE" id="PS50850"/>
    </source>
</evidence>
<protein>
    <recommendedName>
        <fullName evidence="8">Major facilitator superfamily (MFS) profile domain-containing protein</fullName>
    </recommendedName>
</protein>
<comment type="subcellular location">
    <subcellularLocation>
        <location evidence="1">Membrane</location>
        <topology evidence="1">Multi-pass membrane protein</topology>
    </subcellularLocation>
</comment>
<feature type="transmembrane region" description="Helical" evidence="7">
    <location>
        <begin position="378"/>
        <end position="401"/>
    </location>
</feature>
<dbReference type="PROSITE" id="PS50850">
    <property type="entry name" value="MFS"/>
    <property type="match status" value="1"/>
</dbReference>
<evidence type="ECO:0000256" key="1">
    <source>
        <dbReference type="ARBA" id="ARBA00004141"/>
    </source>
</evidence>